<dbReference type="SUPFAM" id="SSF55931">
    <property type="entry name" value="Glutamine synthetase/guanido kinase"/>
    <property type="match status" value="1"/>
</dbReference>
<accession>A0AAJ4GED9</accession>
<protein>
    <recommendedName>
        <fullName evidence="3">Glutamate--cysteine ligase</fullName>
    </recommendedName>
</protein>
<evidence type="ECO:0000313" key="1">
    <source>
        <dbReference type="EMBL" id="QIX58670.1"/>
    </source>
</evidence>
<gene>
    <name evidence="1" type="ORF">HCY95_01107</name>
</gene>
<sequence length="67" mass="7901">MFSQIGQAIFDHQAILEASDFKMGLEIEMQRVDETGHLSQEPYRQRWGTKRKTRGSPTIFWKRCLKS</sequence>
<organism evidence="1 2">
    <name type="scientific">Limosilactobacillus fermentum</name>
    <name type="common">Lactobacillus fermentum</name>
    <dbReference type="NCBI Taxonomy" id="1613"/>
    <lineage>
        <taxon>Bacteria</taxon>
        <taxon>Bacillati</taxon>
        <taxon>Bacillota</taxon>
        <taxon>Bacilli</taxon>
        <taxon>Lactobacillales</taxon>
        <taxon>Lactobacillaceae</taxon>
        <taxon>Limosilactobacillus</taxon>
    </lineage>
</organism>
<dbReference type="Gene3D" id="3.30.590.20">
    <property type="match status" value="1"/>
</dbReference>
<proteinExistence type="predicted"/>
<dbReference type="InterPro" id="IPR014746">
    <property type="entry name" value="Gln_synth/guanido_kin_cat_dom"/>
</dbReference>
<dbReference type="EMBL" id="CP050919">
    <property type="protein sequence ID" value="QIX58670.1"/>
    <property type="molecule type" value="Genomic_DNA"/>
</dbReference>
<name>A0AAJ4GED9_LIMFE</name>
<reference evidence="1 2" key="1">
    <citation type="submission" date="2020-04" db="EMBL/GenBank/DDBJ databases">
        <title>Novel strain L. Fermentum HFD1 producer antibacterial peptides.</title>
        <authorList>
            <person name="Ozhegov G.D."/>
            <person name="Pavlova A.S."/>
            <person name="Zhuravleva D.E."/>
            <person name="Gogoleva N.V."/>
            <person name="Shagimardanova E.I."/>
            <person name="Markelova M.I."/>
            <person name="Yarullina D.R."/>
            <person name="Kayumov A.R."/>
        </authorList>
    </citation>
    <scope>NUCLEOTIDE SEQUENCE [LARGE SCALE GENOMIC DNA]</scope>
    <source>
        <strain evidence="1 2">HFD1</strain>
    </source>
</reference>
<evidence type="ECO:0000313" key="2">
    <source>
        <dbReference type="Proteomes" id="UP000503169"/>
    </source>
</evidence>
<evidence type="ECO:0008006" key="3">
    <source>
        <dbReference type="Google" id="ProtNLM"/>
    </source>
</evidence>
<dbReference type="GO" id="GO:0003824">
    <property type="term" value="F:catalytic activity"/>
    <property type="evidence" value="ECO:0007669"/>
    <property type="project" value="InterPro"/>
</dbReference>
<dbReference type="AlphaFoldDB" id="A0AAJ4GED9"/>
<dbReference type="Proteomes" id="UP000503169">
    <property type="component" value="Chromosome"/>
</dbReference>